<keyword evidence="1" id="KW-0418">Kinase</keyword>
<protein>
    <recommendedName>
        <fullName evidence="2">Histidine kinase/HSP90-like ATPase domain-containing protein</fullName>
    </recommendedName>
</protein>
<feature type="domain" description="Histidine kinase/HSP90-like ATPase" evidence="2">
    <location>
        <begin position="18"/>
        <end position="141"/>
    </location>
</feature>
<dbReference type="OrthoDB" id="9792240at2"/>
<evidence type="ECO:0000259" key="2">
    <source>
        <dbReference type="Pfam" id="PF13581"/>
    </source>
</evidence>
<dbReference type="GO" id="GO:0004674">
    <property type="term" value="F:protein serine/threonine kinase activity"/>
    <property type="evidence" value="ECO:0007669"/>
    <property type="project" value="UniProtKB-KW"/>
</dbReference>
<dbReference type="SUPFAM" id="SSF55874">
    <property type="entry name" value="ATPase domain of HSP90 chaperone/DNA topoisomerase II/histidine kinase"/>
    <property type="match status" value="1"/>
</dbReference>
<keyword evidence="1" id="KW-0723">Serine/threonine-protein kinase</keyword>
<dbReference type="STRING" id="1592317.DPF_2326"/>
<evidence type="ECO:0000256" key="1">
    <source>
        <dbReference type="ARBA" id="ARBA00022527"/>
    </source>
</evidence>
<comment type="caution">
    <text evidence="3">The sequence shown here is derived from an EMBL/GenBank/DDBJ whole genome shotgun (WGS) entry which is preliminary data.</text>
</comment>
<keyword evidence="1" id="KW-0808">Transferase</keyword>
<dbReference type="PANTHER" id="PTHR35526:SF6">
    <property type="entry name" value="SLR1861 PROTEIN"/>
    <property type="match status" value="1"/>
</dbReference>
<accession>A0A194AHN9</accession>
<dbReference type="EMBL" id="BDFE01000020">
    <property type="protein sequence ID" value="GAU09597.1"/>
    <property type="molecule type" value="Genomic_DNA"/>
</dbReference>
<dbReference type="InterPro" id="IPR003594">
    <property type="entry name" value="HATPase_dom"/>
</dbReference>
<keyword evidence="4" id="KW-1185">Reference proteome</keyword>
<dbReference type="AlphaFoldDB" id="A0A194AHN9"/>
<dbReference type="CDD" id="cd16936">
    <property type="entry name" value="HATPase_RsbW-like"/>
    <property type="match status" value="1"/>
</dbReference>
<reference evidence="4" key="1">
    <citation type="submission" date="2016-06" db="EMBL/GenBank/DDBJ databases">
        <title>Draft genome sequence of Desulfoplanes formicivorans strain Pf12B.</title>
        <authorList>
            <person name="Watanabe M."/>
            <person name="Kojima H."/>
            <person name="Fukui M."/>
        </authorList>
    </citation>
    <scope>NUCLEOTIDE SEQUENCE [LARGE SCALE GENOMIC DNA]</scope>
    <source>
        <strain evidence="4">Pf12B</strain>
    </source>
</reference>
<dbReference type="InterPro" id="IPR050267">
    <property type="entry name" value="Anti-sigma-factor_SerPK"/>
</dbReference>
<gene>
    <name evidence="3" type="ORF">DPF_2326</name>
</gene>
<dbReference type="InterPro" id="IPR036890">
    <property type="entry name" value="HATPase_C_sf"/>
</dbReference>
<name>A0A194AHN9_9BACT</name>
<dbReference type="Proteomes" id="UP000095200">
    <property type="component" value="Unassembled WGS sequence"/>
</dbReference>
<organism evidence="3 4">
    <name type="scientific">Desulfoplanes formicivorans</name>
    <dbReference type="NCBI Taxonomy" id="1592317"/>
    <lineage>
        <taxon>Bacteria</taxon>
        <taxon>Pseudomonadati</taxon>
        <taxon>Thermodesulfobacteriota</taxon>
        <taxon>Desulfovibrionia</taxon>
        <taxon>Desulfovibrionales</taxon>
        <taxon>Desulfoplanaceae</taxon>
        <taxon>Desulfoplanes</taxon>
    </lineage>
</organism>
<sequence length="146" mass="16027">MRSPNSVDACTQCLTADADMASLDALQTFARSCLHRSGGPEALQGKIELVLEELLVNVFNYAYPRDCPGQVTLCCRCEADRLAFIIKDRGAAFDPLERATADTSLDIEQRPIGGLGIHLVRNMADSIVYERRDGFNVLTVTFSLSQ</sequence>
<proteinExistence type="predicted"/>
<dbReference type="Gene3D" id="3.30.565.10">
    <property type="entry name" value="Histidine kinase-like ATPase, C-terminal domain"/>
    <property type="match status" value="1"/>
</dbReference>
<evidence type="ECO:0000313" key="4">
    <source>
        <dbReference type="Proteomes" id="UP000095200"/>
    </source>
</evidence>
<dbReference type="PANTHER" id="PTHR35526">
    <property type="entry name" value="ANTI-SIGMA-F FACTOR RSBW-RELATED"/>
    <property type="match status" value="1"/>
</dbReference>
<evidence type="ECO:0000313" key="3">
    <source>
        <dbReference type="EMBL" id="GAU09597.1"/>
    </source>
</evidence>
<dbReference type="Pfam" id="PF13581">
    <property type="entry name" value="HATPase_c_2"/>
    <property type="match status" value="1"/>
</dbReference>